<name>A0AAD9D4U1_9STRA</name>
<organism evidence="1 2">
    <name type="scientific">Skeletonema marinoi</name>
    <dbReference type="NCBI Taxonomy" id="267567"/>
    <lineage>
        <taxon>Eukaryota</taxon>
        <taxon>Sar</taxon>
        <taxon>Stramenopiles</taxon>
        <taxon>Ochrophyta</taxon>
        <taxon>Bacillariophyta</taxon>
        <taxon>Coscinodiscophyceae</taxon>
        <taxon>Thalassiosirophycidae</taxon>
        <taxon>Thalassiosirales</taxon>
        <taxon>Skeletonemataceae</taxon>
        <taxon>Skeletonema</taxon>
        <taxon>Skeletonema marinoi-dohrnii complex</taxon>
    </lineage>
</organism>
<dbReference type="InterPro" id="IPR014729">
    <property type="entry name" value="Rossmann-like_a/b/a_fold"/>
</dbReference>
<protein>
    <submittedName>
        <fullName evidence="1">Uncharacterized protein</fullName>
    </submittedName>
</protein>
<dbReference type="InterPro" id="IPR024909">
    <property type="entry name" value="Cys-tRNA/MSH_ligase"/>
</dbReference>
<keyword evidence="2" id="KW-1185">Reference proteome</keyword>
<accession>A0AAD9D4U1</accession>
<dbReference type="Proteomes" id="UP001224775">
    <property type="component" value="Unassembled WGS sequence"/>
</dbReference>
<dbReference type="PANTHER" id="PTHR10890">
    <property type="entry name" value="CYSTEINYL-TRNA SYNTHETASE"/>
    <property type="match status" value="1"/>
</dbReference>
<proteinExistence type="predicted"/>
<comment type="caution">
    <text evidence="1">The sequence shown here is derived from an EMBL/GenBank/DDBJ whole genome shotgun (WGS) entry which is preliminary data.</text>
</comment>
<dbReference type="GO" id="GO:0005737">
    <property type="term" value="C:cytoplasm"/>
    <property type="evidence" value="ECO:0007669"/>
    <property type="project" value="TreeGrafter"/>
</dbReference>
<dbReference type="GO" id="GO:0004817">
    <property type="term" value="F:cysteine-tRNA ligase activity"/>
    <property type="evidence" value="ECO:0007669"/>
    <property type="project" value="TreeGrafter"/>
</dbReference>
<dbReference type="GO" id="GO:0006423">
    <property type="term" value="P:cysteinyl-tRNA aminoacylation"/>
    <property type="evidence" value="ECO:0007669"/>
    <property type="project" value="TreeGrafter"/>
</dbReference>
<dbReference type="EMBL" id="JATAAI010000055">
    <property type="protein sequence ID" value="KAK1733018.1"/>
    <property type="molecule type" value="Genomic_DNA"/>
</dbReference>
<dbReference type="Gene3D" id="3.40.50.620">
    <property type="entry name" value="HUPs"/>
    <property type="match status" value="1"/>
</dbReference>
<dbReference type="Gene3D" id="1.20.120.1910">
    <property type="entry name" value="Cysteine-tRNA ligase, C-terminal anti-codon recognition domain"/>
    <property type="match status" value="1"/>
</dbReference>
<dbReference type="PANTHER" id="PTHR10890:SF25">
    <property type="entry name" value="CYSTEINE--TRNA LIGASE, CHLOROPLASTIC_MITOCHONDRIAL"/>
    <property type="match status" value="1"/>
</dbReference>
<evidence type="ECO:0000313" key="1">
    <source>
        <dbReference type="EMBL" id="KAK1733018.1"/>
    </source>
</evidence>
<evidence type="ECO:0000313" key="2">
    <source>
        <dbReference type="Proteomes" id="UP001224775"/>
    </source>
</evidence>
<gene>
    <name evidence="1" type="ORF">QTG54_016349</name>
</gene>
<dbReference type="InterPro" id="IPR009080">
    <property type="entry name" value="tRNAsynth_Ia_anticodon-bd"/>
</dbReference>
<dbReference type="GO" id="GO:0005524">
    <property type="term" value="F:ATP binding"/>
    <property type="evidence" value="ECO:0007669"/>
    <property type="project" value="InterPro"/>
</dbReference>
<dbReference type="AlphaFoldDB" id="A0AAD9D4U1"/>
<reference evidence="1" key="1">
    <citation type="submission" date="2023-06" db="EMBL/GenBank/DDBJ databases">
        <title>Survivors Of The Sea: Transcriptome response of Skeletonema marinoi to long-term dormancy.</title>
        <authorList>
            <person name="Pinder M.I.M."/>
            <person name="Kourtchenko O."/>
            <person name="Robertson E.K."/>
            <person name="Larsson T."/>
            <person name="Maumus F."/>
            <person name="Osuna-Cruz C.M."/>
            <person name="Vancaester E."/>
            <person name="Stenow R."/>
            <person name="Vandepoele K."/>
            <person name="Ploug H."/>
            <person name="Bruchert V."/>
            <person name="Godhe A."/>
            <person name="Topel M."/>
        </authorList>
    </citation>
    <scope>NUCLEOTIDE SEQUENCE</scope>
    <source>
        <strain evidence="1">R05AC</strain>
    </source>
</reference>
<sequence>MSKSKGNFLTLRKACPTAEDVRAYRYLVVSSQYRNPLSFTEAALGAAKGALKRLDRIQAMIDDALKLASSSDDTNEDDSSNSSSVTTSVIVATVEKELANFEVAIADDLSMPRASACLFSIVKAAEKEFNVLPSSRKRGFGRNSIAGYGGIGEGARALKQMDQVFGIYYEVPQVKGEEGAAGADDDNLNGGAVPEDVMDLVVQRTVAKDAKDWELADSLRAKITELGFAVKDVKGGDPIELFEQASSITAVQEHHQPSALSPTSQNAMLITQNSPQINTITFAPLTNMKLKLVPPFALLLAAVLFSAIPCACALSEDEVISSRKKTNPSSSHLLKIRHETVVNTMHVISGNRGRRLRPDADAAVGVSTKSAKTTSKTKLDTCQAAAAAPKWLFVQIADMCTLYRNEDGEYHIESSKFHKKTEWFTDRPFHLEATQPTSEWFKNFEELFDDEDGMPNAALTIVHDDISRDVVVSVFAEGYIKDKEGGGGDEGLTYGYKLDQSTSQESVMSLEALMDGEDSVTLDHCSMFIDFLSVDDALT</sequence>
<dbReference type="SUPFAM" id="SSF47323">
    <property type="entry name" value="Anticodon-binding domain of a subclass of class I aminoacyl-tRNA synthetases"/>
    <property type="match status" value="1"/>
</dbReference>